<feature type="compositionally biased region" description="Gly residues" evidence="1">
    <location>
        <begin position="821"/>
        <end position="832"/>
    </location>
</feature>
<sequence length="990" mass="108557">MSTTAVTTRPSQALRQRRESQRPTLARTNTTKASAMENETPVKEMPKPYVRTQHDVLRKFAGRPPSLVVHLYPNNFRLNNSQDPFGYSSPMRALLEHIRKKTIPHDMLEELYAGGVPFYDNCLIIEVHDHKSNKVIPQATSTNVPGGTKSEPFSIHNYNNFITPSPYVDYPIKPASDLQIKAEGAGKAASTTGTETVNNDKETDKENMPAPGQPASAAQKQAAKEKITTVVLFPTQMSHDVDIKLLANTPVPDIQTYRRNQSLSSNRGAGTPTMAHPPTPLTSVPPTPFTVSERSPKRQRMVLDESNVHEFEAEVIFATAPRLYLEPTGSLEESVALIDALTHSNYKNPPPAPKTRKRTTAELAADEAEAADTQRFMLAADERKISTAANASTADENQAGMRGVGTGFEPRFSRFKTLESIKMHHEENERRKKEEEARQAQMKRQQQAEAELQKRREMEASRQVEQNRAMQLKQDQLLHQQQQQNLQQQSLQQQHIQQQEALRAATQAQQVPNASAGKYPPGPYSQPQHSSPVVRQQTPMAASSPLINAHSMTSHSMASAPMAATSSSHAGSPPRPTSAVSHHPGVPMARNTSQQQSGQGVSRHGTPQVVQGTPIMNAAMPARNMTPQPRMNQQGSPNVGLQSTPVMMQTPQTQNYTPQQIDIIQRRQQIARIQQAQAAQQAAGIHNGSPNPQMSPEHFAAMRAQQIAAHGVPPNQNPAVYQQALARQMQQQMQNVNNAQMTTSAQNPTQMRPTASQPGAAITNQINLNSDSNTLKMQYAQRRQLIATRFQNNGQPVPPQFLQQMQTLQNAIRVAEAREAAGGGGPGAGGAQPGMSQPGVQGMNIAGHQTPNSAQQAVQMQQYQRILQQQRHAQQQQQLLAQMRAQGQIQGVGGVNGMNNMSTLINGGGGGMQQMGAGMNMQQMGNLGVGMNLQGMQGMAGMNGTNIQQMQNFQMMQRQAQAQGRGQRQPQQQQQQQQSQNDGGIEWSGM</sequence>
<evidence type="ECO:0000256" key="1">
    <source>
        <dbReference type="SAM" id="MobiDB-lite"/>
    </source>
</evidence>
<gene>
    <name evidence="3" type="ORF">K432DRAFT_430217</name>
</gene>
<dbReference type="InterPro" id="IPR046468">
    <property type="entry name" value="Spt20-like_SEP"/>
</dbReference>
<organism evidence="3 4">
    <name type="scientific">Lepidopterella palustris CBS 459.81</name>
    <dbReference type="NCBI Taxonomy" id="1314670"/>
    <lineage>
        <taxon>Eukaryota</taxon>
        <taxon>Fungi</taxon>
        <taxon>Dikarya</taxon>
        <taxon>Ascomycota</taxon>
        <taxon>Pezizomycotina</taxon>
        <taxon>Dothideomycetes</taxon>
        <taxon>Pleosporomycetidae</taxon>
        <taxon>Mytilinidiales</taxon>
        <taxon>Argynnaceae</taxon>
        <taxon>Lepidopterella</taxon>
    </lineage>
</organism>
<protein>
    <recommendedName>
        <fullName evidence="2">Spt20-like SEP domain-containing protein</fullName>
    </recommendedName>
</protein>
<feature type="compositionally biased region" description="Basic and acidic residues" evidence="1">
    <location>
        <begin position="451"/>
        <end position="462"/>
    </location>
</feature>
<keyword evidence="4" id="KW-1185">Reference proteome</keyword>
<evidence type="ECO:0000313" key="3">
    <source>
        <dbReference type="EMBL" id="OCK74104.1"/>
    </source>
</evidence>
<feature type="compositionally biased region" description="Polar residues" evidence="1">
    <location>
        <begin position="22"/>
        <end position="33"/>
    </location>
</feature>
<feature type="region of interest" description="Disordered" evidence="1">
    <location>
        <begin position="819"/>
        <end position="857"/>
    </location>
</feature>
<dbReference type="Pfam" id="PF12090">
    <property type="entry name" value="Spt20_SEP"/>
    <property type="match status" value="1"/>
</dbReference>
<feature type="region of interest" description="Disordered" evidence="1">
    <location>
        <begin position="261"/>
        <end position="297"/>
    </location>
</feature>
<name>A0A8E2J9U5_9PEZI</name>
<accession>A0A8E2J9U5</accession>
<feature type="compositionally biased region" description="Low complexity" evidence="1">
    <location>
        <begin position="554"/>
        <end position="570"/>
    </location>
</feature>
<proteinExistence type="predicted"/>
<feature type="compositionally biased region" description="Basic and acidic residues" evidence="1">
    <location>
        <begin position="416"/>
        <end position="438"/>
    </location>
</feature>
<feature type="region of interest" description="Disordered" evidence="1">
    <location>
        <begin position="500"/>
        <end position="540"/>
    </location>
</feature>
<reference evidence="3 4" key="1">
    <citation type="journal article" date="2016" name="Nat. Commun.">
        <title>Ectomycorrhizal ecology is imprinted in the genome of the dominant symbiotic fungus Cenococcum geophilum.</title>
        <authorList>
            <consortium name="DOE Joint Genome Institute"/>
            <person name="Peter M."/>
            <person name="Kohler A."/>
            <person name="Ohm R.A."/>
            <person name="Kuo A."/>
            <person name="Krutzmann J."/>
            <person name="Morin E."/>
            <person name="Arend M."/>
            <person name="Barry K.W."/>
            <person name="Binder M."/>
            <person name="Choi C."/>
            <person name="Clum A."/>
            <person name="Copeland A."/>
            <person name="Grisel N."/>
            <person name="Haridas S."/>
            <person name="Kipfer T."/>
            <person name="LaButti K."/>
            <person name="Lindquist E."/>
            <person name="Lipzen A."/>
            <person name="Maire R."/>
            <person name="Meier B."/>
            <person name="Mihaltcheva S."/>
            <person name="Molinier V."/>
            <person name="Murat C."/>
            <person name="Poggeler S."/>
            <person name="Quandt C.A."/>
            <person name="Sperisen C."/>
            <person name="Tritt A."/>
            <person name="Tisserant E."/>
            <person name="Crous P.W."/>
            <person name="Henrissat B."/>
            <person name="Nehls U."/>
            <person name="Egli S."/>
            <person name="Spatafora J.W."/>
            <person name="Grigoriev I.V."/>
            <person name="Martin F.M."/>
        </authorList>
    </citation>
    <scope>NUCLEOTIDE SEQUENCE [LARGE SCALE GENOMIC DNA]</scope>
    <source>
        <strain evidence="3 4">CBS 459.81</strain>
    </source>
</reference>
<evidence type="ECO:0000313" key="4">
    <source>
        <dbReference type="Proteomes" id="UP000250266"/>
    </source>
</evidence>
<dbReference type="AlphaFoldDB" id="A0A8E2J9U5"/>
<evidence type="ECO:0000259" key="2">
    <source>
        <dbReference type="Pfam" id="PF12090"/>
    </source>
</evidence>
<feature type="compositionally biased region" description="Pro residues" evidence="1">
    <location>
        <begin position="275"/>
        <end position="288"/>
    </location>
</feature>
<feature type="compositionally biased region" description="Polar residues" evidence="1">
    <location>
        <begin position="525"/>
        <end position="540"/>
    </location>
</feature>
<feature type="compositionally biased region" description="Polar residues" evidence="1">
    <location>
        <begin position="590"/>
        <end position="600"/>
    </location>
</feature>
<feature type="region of interest" description="Disordered" evidence="1">
    <location>
        <begin position="1"/>
        <end position="42"/>
    </location>
</feature>
<feature type="compositionally biased region" description="Low complexity" evidence="1">
    <location>
        <begin position="439"/>
        <end position="450"/>
    </location>
</feature>
<feature type="region of interest" description="Disordered" evidence="1">
    <location>
        <begin position="183"/>
        <end position="222"/>
    </location>
</feature>
<feature type="compositionally biased region" description="Low complexity" evidence="1">
    <location>
        <begin position="955"/>
        <end position="980"/>
    </location>
</feature>
<feature type="compositionally biased region" description="Low complexity" evidence="1">
    <location>
        <begin position="209"/>
        <end position="221"/>
    </location>
</feature>
<dbReference type="EMBL" id="KV745559">
    <property type="protein sequence ID" value="OCK74104.1"/>
    <property type="molecule type" value="Genomic_DNA"/>
</dbReference>
<dbReference type="OrthoDB" id="1932706at2759"/>
<feature type="domain" description="Spt20-like SEP" evidence="2">
    <location>
        <begin position="63"/>
        <end position="336"/>
    </location>
</feature>
<feature type="compositionally biased region" description="Polar residues" evidence="1">
    <location>
        <begin position="1"/>
        <end position="14"/>
    </location>
</feature>
<feature type="compositionally biased region" description="Basic and acidic residues" evidence="1">
    <location>
        <begin position="198"/>
        <end position="207"/>
    </location>
</feature>
<feature type="region of interest" description="Disordered" evidence="1">
    <location>
        <begin position="554"/>
        <end position="609"/>
    </location>
</feature>
<dbReference type="Proteomes" id="UP000250266">
    <property type="component" value="Unassembled WGS sequence"/>
</dbReference>
<feature type="region of interest" description="Disordered" evidence="1">
    <location>
        <begin position="955"/>
        <end position="990"/>
    </location>
</feature>
<feature type="region of interest" description="Disordered" evidence="1">
    <location>
        <begin position="389"/>
        <end position="468"/>
    </location>
</feature>